<evidence type="ECO:0000259" key="3">
    <source>
        <dbReference type="Pfam" id="PF13947"/>
    </source>
</evidence>
<evidence type="ECO:0000256" key="2">
    <source>
        <dbReference type="ARBA" id="ARBA00022729"/>
    </source>
</evidence>
<keyword evidence="5" id="KW-1185">Reference proteome</keyword>
<dbReference type="Gramene" id="QL05p024822:mrna">
    <property type="protein sequence ID" value="QL05p024822:mrna"/>
    <property type="gene ID" value="QL05p024822"/>
</dbReference>
<dbReference type="EMBL" id="LRBV02000005">
    <property type="status" value="NOT_ANNOTATED_CDS"/>
    <property type="molecule type" value="Genomic_DNA"/>
</dbReference>
<keyword evidence="2" id="KW-0732">Signal</keyword>
<reference evidence="4 5" key="1">
    <citation type="journal article" date="2016" name="G3 (Bethesda)">
        <title>First Draft Assembly and Annotation of the Genome of a California Endemic Oak Quercus lobata Nee (Fagaceae).</title>
        <authorList>
            <person name="Sork V.L."/>
            <person name="Fitz-Gibbon S.T."/>
            <person name="Puiu D."/>
            <person name="Crepeau M."/>
            <person name="Gugger P.F."/>
            <person name="Sherman R."/>
            <person name="Stevens K."/>
            <person name="Langley C.H."/>
            <person name="Pellegrini M."/>
            <person name="Salzberg S.L."/>
        </authorList>
    </citation>
    <scope>NUCLEOTIDE SEQUENCE [LARGE SCALE GENOMIC DNA]</scope>
    <source>
        <strain evidence="4 5">cv. SW786</strain>
    </source>
</reference>
<reference evidence="4" key="2">
    <citation type="submission" date="2021-01" db="UniProtKB">
        <authorList>
            <consortium name="EnsemblPlants"/>
        </authorList>
    </citation>
    <scope>IDENTIFICATION</scope>
</reference>
<proteinExistence type="predicted"/>
<dbReference type="GO" id="GO:0016020">
    <property type="term" value="C:membrane"/>
    <property type="evidence" value="ECO:0007669"/>
    <property type="project" value="UniProtKB-SubCell"/>
</dbReference>
<dbReference type="InterPro" id="IPR025287">
    <property type="entry name" value="WAK_GUB"/>
</dbReference>
<comment type="subcellular location">
    <subcellularLocation>
        <location evidence="1">Membrane</location>
        <topology evidence="1">Single-pass membrane protein</topology>
    </subcellularLocation>
</comment>
<dbReference type="PANTHER" id="PTHR33491">
    <property type="entry name" value="OSJNBA0016N04.9 PROTEIN"/>
    <property type="match status" value="1"/>
</dbReference>
<dbReference type="Proteomes" id="UP000594261">
    <property type="component" value="Chromosome 5"/>
</dbReference>
<evidence type="ECO:0000313" key="4">
    <source>
        <dbReference type="EnsemblPlants" id="QL05p024822:mrna"/>
    </source>
</evidence>
<protein>
    <recommendedName>
        <fullName evidence="3">Wall-associated receptor kinase galacturonan-binding domain-containing protein</fullName>
    </recommendedName>
</protein>
<sequence length="205" mass="22319">MIERWTSSAEGMDATVVLTGRLSLKNFSFSFHSVKISDLAIVLLGSINTFVQAVDLKKPSCQANYGNIRIPYPFGVGADCYHEDWFAISCNDTFNLPKPFLRRFNLEVLDISLRGTVRVNYPTFSSCSNSITKTTEIVFSQSKNSFIAIGCNIFASMKSLDGSVIAGCMFGCGINSTEIAGSSCIGINCCLTPIPPYIGLFNVTI</sequence>
<evidence type="ECO:0000256" key="1">
    <source>
        <dbReference type="ARBA" id="ARBA00004167"/>
    </source>
</evidence>
<dbReference type="Pfam" id="PF13947">
    <property type="entry name" value="GUB_WAK_bind"/>
    <property type="match status" value="1"/>
</dbReference>
<organism evidence="4 5">
    <name type="scientific">Quercus lobata</name>
    <name type="common">Valley oak</name>
    <dbReference type="NCBI Taxonomy" id="97700"/>
    <lineage>
        <taxon>Eukaryota</taxon>
        <taxon>Viridiplantae</taxon>
        <taxon>Streptophyta</taxon>
        <taxon>Embryophyta</taxon>
        <taxon>Tracheophyta</taxon>
        <taxon>Spermatophyta</taxon>
        <taxon>Magnoliopsida</taxon>
        <taxon>eudicotyledons</taxon>
        <taxon>Gunneridae</taxon>
        <taxon>Pentapetalae</taxon>
        <taxon>rosids</taxon>
        <taxon>fabids</taxon>
        <taxon>Fagales</taxon>
        <taxon>Fagaceae</taxon>
        <taxon>Quercus</taxon>
    </lineage>
</organism>
<dbReference type="OMA" id="WNISQAM"/>
<name>A0A7N2LMF8_QUELO</name>
<dbReference type="GO" id="GO:0030247">
    <property type="term" value="F:polysaccharide binding"/>
    <property type="evidence" value="ECO:0007669"/>
    <property type="project" value="InterPro"/>
</dbReference>
<accession>A0A7N2LMF8</accession>
<feature type="domain" description="Wall-associated receptor kinase galacturonan-binding" evidence="3">
    <location>
        <begin position="61"/>
        <end position="119"/>
    </location>
</feature>
<dbReference type="AlphaFoldDB" id="A0A7N2LMF8"/>
<evidence type="ECO:0000313" key="5">
    <source>
        <dbReference type="Proteomes" id="UP000594261"/>
    </source>
</evidence>
<dbReference type="InParanoid" id="A0A7N2LMF8"/>
<dbReference type="EnsemblPlants" id="QL05p024822:mrna">
    <property type="protein sequence ID" value="QL05p024822:mrna"/>
    <property type="gene ID" value="QL05p024822"/>
</dbReference>